<protein>
    <recommendedName>
        <fullName evidence="5">acylaminoacyl-peptidase</fullName>
        <ecNumber evidence="5">3.4.19.1</ecNumber>
    </recommendedName>
</protein>
<evidence type="ECO:0000256" key="2">
    <source>
        <dbReference type="ARBA" id="ARBA00004496"/>
    </source>
</evidence>
<feature type="domain" description="Peptidase S9 prolyl oligopeptidase catalytic" evidence="9">
    <location>
        <begin position="406"/>
        <end position="522"/>
    </location>
</feature>
<dbReference type="Pfam" id="PF19283">
    <property type="entry name" value="APEH_N"/>
    <property type="match status" value="1"/>
</dbReference>
<comment type="catalytic activity">
    <reaction evidence="1">
        <text>Cleavage of an N-acetyl or N-formyl amino acid from the N-terminus of a polypeptide.</text>
        <dbReference type="EC" id="3.4.19.1"/>
    </reaction>
</comment>
<comment type="subunit">
    <text evidence="4">Homotetramer.</text>
</comment>
<dbReference type="GO" id="GO:0006508">
    <property type="term" value="P:proteolysis"/>
    <property type="evidence" value="ECO:0007669"/>
    <property type="project" value="InterPro"/>
</dbReference>
<dbReference type="PANTHER" id="PTHR42776:SF4">
    <property type="entry name" value="ACYLAMINO-ACID-RELEASING ENZYME"/>
    <property type="match status" value="1"/>
</dbReference>
<dbReference type="GO" id="GO:0004252">
    <property type="term" value="F:serine-type endopeptidase activity"/>
    <property type="evidence" value="ECO:0007669"/>
    <property type="project" value="InterPro"/>
</dbReference>
<evidence type="ECO:0000259" key="9">
    <source>
        <dbReference type="Pfam" id="PF00326"/>
    </source>
</evidence>
<name>A0A5E4QP84_9NEOP</name>
<dbReference type="PROSITE" id="PS00708">
    <property type="entry name" value="PRO_ENDOPEP_SER"/>
    <property type="match status" value="1"/>
</dbReference>
<evidence type="ECO:0000256" key="6">
    <source>
        <dbReference type="ARBA" id="ARBA00022490"/>
    </source>
</evidence>
<evidence type="ECO:0000256" key="5">
    <source>
        <dbReference type="ARBA" id="ARBA00012917"/>
    </source>
</evidence>
<evidence type="ECO:0000256" key="3">
    <source>
        <dbReference type="ARBA" id="ARBA00010040"/>
    </source>
</evidence>
<dbReference type="EC" id="3.4.19.1" evidence="5"/>
<dbReference type="Pfam" id="PF00326">
    <property type="entry name" value="Peptidase_S9"/>
    <property type="match status" value="2"/>
</dbReference>
<dbReference type="Proteomes" id="UP000324832">
    <property type="component" value="Unassembled WGS sequence"/>
</dbReference>
<keyword evidence="12" id="KW-1185">Reference proteome</keyword>
<proteinExistence type="inferred from homology"/>
<evidence type="ECO:0000256" key="1">
    <source>
        <dbReference type="ARBA" id="ARBA00000721"/>
    </source>
</evidence>
<keyword evidence="6" id="KW-0963">Cytoplasm</keyword>
<sequence>MTSISPKETYKAVIREEKNGKDNSKKFFLEIWSKKCLSHSIDLLALEIHGDVYTDAEFGTLEWSSDEKYLIYIAEEKPKKSEPFIKRKPAEKDKDGASGDKKAAPGEEFVYRQDWGEQLTGKKSSVIVQCEVESETLTILQGLPDNKCPGQVRFTPDGKGIVGVVWDAARPRRLGLVFCTNRISQLFYLGFDRTYRRLSKDLCAVRSPRFLHNGDLIWLQRVPDEPHHACMKIVKLTKNKLNEIVSNKPAIGNDGVESVVVDIVDTSTPLINGESFYGVYAHSLPRRCEPSNDGRVVFSTVSVNEVRCYVLEVASGKLVDISRKKRGSTTILCANGDMLLASFSSITTPAQLYVAKLPKAGHEHTVNWKRVSDPDLIPERLAKLKADVFPMLVWPHGGPHSAFVDSYSLETAFFCLIGFAVVQVNYRGSIGAGNATVKFLPRRIGQADVKDCKLATDEVLKSFPVKDMNICLYGGSHGGFLVAHLSGQYPEVYSVAVTRNPVIDIATMVNTSDIPDWFSRSQNKLPWFNGTRRQECTLPYRYGGFTVTHLAARYPKMFKAMVLRNPLVDLATKVNYADNPDGCYAEVGSAFLECGEVQDRDLLAMRQCSPMKFVHEVCAPTAIMLGSGDKRVPYYQGLDSLPVEMDNLINAADWFFTHLKA</sequence>
<dbReference type="InterPro" id="IPR001375">
    <property type="entry name" value="Peptidase_S9_cat"/>
</dbReference>
<dbReference type="SUPFAM" id="SSF53474">
    <property type="entry name" value="alpha/beta-Hydrolases"/>
    <property type="match status" value="2"/>
</dbReference>
<evidence type="ECO:0000256" key="7">
    <source>
        <dbReference type="ARBA" id="ARBA00022801"/>
    </source>
</evidence>
<keyword evidence="7" id="KW-0378">Hydrolase</keyword>
<comment type="similarity">
    <text evidence="3">Belongs to the peptidase S9C family.</text>
</comment>
<evidence type="ECO:0000256" key="4">
    <source>
        <dbReference type="ARBA" id="ARBA00011881"/>
    </source>
</evidence>
<dbReference type="SUPFAM" id="SSF50993">
    <property type="entry name" value="Peptidase/esterase 'gauge' domain"/>
    <property type="match status" value="1"/>
</dbReference>
<evidence type="ECO:0000259" key="10">
    <source>
        <dbReference type="Pfam" id="PF19283"/>
    </source>
</evidence>
<dbReference type="InterPro" id="IPR045550">
    <property type="entry name" value="AARE_N"/>
</dbReference>
<dbReference type="GO" id="GO:0005737">
    <property type="term" value="C:cytoplasm"/>
    <property type="evidence" value="ECO:0007669"/>
    <property type="project" value="UniProtKB-SubCell"/>
</dbReference>
<accession>A0A5E4QP84</accession>
<dbReference type="AlphaFoldDB" id="A0A5E4QP84"/>
<dbReference type="GO" id="GO:0008242">
    <property type="term" value="F:omega peptidase activity"/>
    <property type="evidence" value="ECO:0007669"/>
    <property type="project" value="UniProtKB-EC"/>
</dbReference>
<gene>
    <name evidence="11" type="ORF">LSINAPIS_LOCUS10083</name>
</gene>
<evidence type="ECO:0000256" key="8">
    <source>
        <dbReference type="SAM" id="MobiDB-lite"/>
    </source>
</evidence>
<comment type="subcellular location">
    <subcellularLocation>
        <location evidence="2">Cytoplasm</location>
    </subcellularLocation>
</comment>
<feature type="region of interest" description="Disordered" evidence="8">
    <location>
        <begin position="83"/>
        <end position="103"/>
    </location>
</feature>
<organism evidence="11 12">
    <name type="scientific">Leptidea sinapis</name>
    <dbReference type="NCBI Taxonomy" id="189913"/>
    <lineage>
        <taxon>Eukaryota</taxon>
        <taxon>Metazoa</taxon>
        <taxon>Ecdysozoa</taxon>
        <taxon>Arthropoda</taxon>
        <taxon>Hexapoda</taxon>
        <taxon>Insecta</taxon>
        <taxon>Pterygota</taxon>
        <taxon>Neoptera</taxon>
        <taxon>Endopterygota</taxon>
        <taxon>Lepidoptera</taxon>
        <taxon>Glossata</taxon>
        <taxon>Ditrysia</taxon>
        <taxon>Papilionoidea</taxon>
        <taxon>Pieridae</taxon>
        <taxon>Dismorphiinae</taxon>
        <taxon>Leptidea</taxon>
    </lineage>
</organism>
<evidence type="ECO:0000313" key="12">
    <source>
        <dbReference type="Proteomes" id="UP000324832"/>
    </source>
</evidence>
<evidence type="ECO:0000313" key="11">
    <source>
        <dbReference type="EMBL" id="VVC99149.1"/>
    </source>
</evidence>
<dbReference type="PANTHER" id="PTHR42776">
    <property type="entry name" value="SERINE PEPTIDASE S9 FAMILY MEMBER"/>
    <property type="match status" value="1"/>
</dbReference>
<reference evidence="11 12" key="1">
    <citation type="submission" date="2017-07" db="EMBL/GenBank/DDBJ databases">
        <authorList>
            <person name="Talla V."/>
            <person name="Backstrom N."/>
        </authorList>
    </citation>
    <scope>NUCLEOTIDE SEQUENCE [LARGE SCALE GENOMIC DNA]</scope>
</reference>
<feature type="domain" description="Acylamino-acid-releasing enzyme N-terminal" evidence="10">
    <location>
        <begin position="13"/>
        <end position="374"/>
    </location>
</feature>
<dbReference type="InterPro" id="IPR029058">
    <property type="entry name" value="AB_hydrolase_fold"/>
</dbReference>
<dbReference type="EMBL" id="FZQP02004000">
    <property type="protein sequence ID" value="VVC99149.1"/>
    <property type="molecule type" value="Genomic_DNA"/>
</dbReference>
<dbReference type="InterPro" id="IPR002471">
    <property type="entry name" value="Pept_S9_AS"/>
</dbReference>
<feature type="domain" description="Peptidase S9 prolyl oligopeptidase catalytic" evidence="9">
    <location>
        <begin position="542"/>
        <end position="638"/>
    </location>
</feature>
<dbReference type="Gene3D" id="3.40.50.1820">
    <property type="entry name" value="alpha/beta hydrolase"/>
    <property type="match status" value="2"/>
</dbReference>